<dbReference type="PROSITE" id="PS52039">
    <property type="entry name" value="TOPO_IA_2"/>
    <property type="match status" value="1"/>
</dbReference>
<evidence type="ECO:0000256" key="9">
    <source>
        <dbReference type="ARBA" id="ARBA00023235"/>
    </source>
</evidence>
<feature type="site" description="Interaction with DNA" evidence="10">
    <location>
        <position position="125"/>
    </location>
</feature>
<name>A0ABT1L5A5_9GAMM</name>
<keyword evidence="8 10" id="KW-0238">DNA-binding</keyword>
<dbReference type="SUPFAM" id="SSF57783">
    <property type="entry name" value="Zinc beta-ribbon"/>
    <property type="match status" value="2"/>
</dbReference>
<dbReference type="EMBL" id="JAKUDN010000002">
    <property type="protein sequence ID" value="MCP8352043.1"/>
    <property type="molecule type" value="Genomic_DNA"/>
</dbReference>
<feature type="site" description="Interaction with DNA" evidence="10">
    <location>
        <position position="474"/>
    </location>
</feature>
<feature type="region of interest" description="Interaction with DNA" evidence="10">
    <location>
        <begin position="148"/>
        <end position="153"/>
    </location>
</feature>
<dbReference type="Pfam" id="PF01131">
    <property type="entry name" value="Topoisom_bac"/>
    <property type="match status" value="1"/>
</dbReference>
<dbReference type="PRINTS" id="PR00417">
    <property type="entry name" value="PRTPISMRASEI"/>
</dbReference>
<feature type="site" description="Interaction with DNA" evidence="10">
    <location>
        <position position="288"/>
    </location>
</feature>
<comment type="caution">
    <text evidence="14">The sequence shown here is derived from an EMBL/GenBank/DDBJ whole genome shotgun (WGS) entry which is preliminary data.</text>
</comment>
<evidence type="ECO:0000256" key="11">
    <source>
        <dbReference type="SAM" id="MobiDB-lite"/>
    </source>
</evidence>
<feature type="site" description="Interaction with DNA" evidence="10">
    <location>
        <position position="14"/>
    </location>
</feature>
<evidence type="ECO:0000259" key="13">
    <source>
        <dbReference type="PROSITE" id="PS52039"/>
    </source>
</evidence>
<evidence type="ECO:0000313" key="14">
    <source>
        <dbReference type="EMBL" id="MCP8352043.1"/>
    </source>
</evidence>
<dbReference type="CDD" id="cd00186">
    <property type="entry name" value="TOP1Ac"/>
    <property type="match status" value="1"/>
</dbReference>
<dbReference type="Proteomes" id="UP001320768">
    <property type="component" value="Unassembled WGS sequence"/>
</dbReference>
<dbReference type="InterPro" id="IPR000380">
    <property type="entry name" value="Topo_IA"/>
</dbReference>
<evidence type="ECO:0000256" key="4">
    <source>
        <dbReference type="ARBA" id="ARBA00022771"/>
    </source>
</evidence>
<evidence type="ECO:0000259" key="12">
    <source>
        <dbReference type="PROSITE" id="PS50880"/>
    </source>
</evidence>
<dbReference type="InterPro" id="IPR013497">
    <property type="entry name" value="Topo_IA_cen"/>
</dbReference>
<dbReference type="PANTHER" id="PTHR42785:SF1">
    <property type="entry name" value="DNA TOPOISOMERASE"/>
    <property type="match status" value="1"/>
</dbReference>
<comment type="catalytic activity">
    <reaction evidence="1 10">
        <text>ATP-independent breakage of single-stranded DNA, followed by passage and rejoining.</text>
        <dbReference type="EC" id="5.6.2.1"/>
    </reaction>
</comment>
<accession>A0ABT1L5A5</accession>
<dbReference type="SMART" id="SM00436">
    <property type="entry name" value="TOP1Bc"/>
    <property type="match status" value="1"/>
</dbReference>
<dbReference type="PROSITE" id="PS50880">
    <property type="entry name" value="TOPRIM"/>
    <property type="match status" value="1"/>
</dbReference>
<dbReference type="NCBIfam" id="TIGR01051">
    <property type="entry name" value="topA_bact"/>
    <property type="match status" value="1"/>
</dbReference>
<dbReference type="InterPro" id="IPR028612">
    <property type="entry name" value="Topoisom_1_IA"/>
</dbReference>
<evidence type="ECO:0000313" key="15">
    <source>
        <dbReference type="Proteomes" id="UP001320768"/>
    </source>
</evidence>
<dbReference type="InterPro" id="IPR003602">
    <property type="entry name" value="Topo_IA_DNA-bd_dom"/>
</dbReference>
<dbReference type="Gene3D" id="3.40.50.140">
    <property type="match status" value="1"/>
</dbReference>
<keyword evidence="3" id="KW-0479">Metal-binding</keyword>
<feature type="site" description="Interaction with DNA" evidence="10">
    <location>
        <position position="124"/>
    </location>
</feature>
<evidence type="ECO:0000256" key="3">
    <source>
        <dbReference type="ARBA" id="ARBA00022723"/>
    </source>
</evidence>
<organism evidence="14 15">
    <name type="scientific">Candidatus Synchoanobacter obligatus</name>
    <dbReference type="NCBI Taxonomy" id="2919597"/>
    <lineage>
        <taxon>Bacteria</taxon>
        <taxon>Pseudomonadati</taxon>
        <taxon>Pseudomonadota</taxon>
        <taxon>Gammaproteobacteria</taxon>
        <taxon>Candidatus Comchoanobacterales</taxon>
        <taxon>Candidatus Comchoanobacteraceae</taxon>
        <taxon>Candidatus Synchoanobacter</taxon>
    </lineage>
</organism>
<dbReference type="HAMAP" id="MF_00952">
    <property type="entry name" value="Topoisom_1_prok"/>
    <property type="match status" value="1"/>
</dbReference>
<feature type="compositionally biased region" description="Polar residues" evidence="11">
    <location>
        <begin position="243"/>
        <end position="253"/>
    </location>
</feature>
<evidence type="ECO:0000256" key="5">
    <source>
        <dbReference type="ARBA" id="ARBA00022833"/>
    </source>
</evidence>
<keyword evidence="5" id="KW-0862">Zinc</keyword>
<dbReference type="InterPro" id="IPR005733">
    <property type="entry name" value="TopoI_bac-type"/>
</dbReference>
<evidence type="ECO:0000256" key="10">
    <source>
        <dbReference type="HAMAP-Rule" id="MF_00952"/>
    </source>
</evidence>
<evidence type="ECO:0000256" key="6">
    <source>
        <dbReference type="ARBA" id="ARBA00022842"/>
    </source>
</evidence>
<dbReference type="SMART" id="SM00493">
    <property type="entry name" value="TOPRIM"/>
    <property type="match status" value="1"/>
</dbReference>
<comment type="similarity">
    <text evidence="2 10">Belongs to the type IA topoisomerase family.</text>
</comment>
<dbReference type="InterPro" id="IPR006171">
    <property type="entry name" value="TOPRIM_dom"/>
</dbReference>
<dbReference type="Gene3D" id="1.10.460.10">
    <property type="entry name" value="Topoisomerase I, domain 2"/>
    <property type="match status" value="1"/>
</dbReference>
<evidence type="ECO:0000256" key="1">
    <source>
        <dbReference type="ARBA" id="ARBA00000213"/>
    </source>
</evidence>
<dbReference type="InterPro" id="IPR023405">
    <property type="entry name" value="Topo_IA_core_domain"/>
</dbReference>
<reference evidence="14 15" key="1">
    <citation type="journal article" date="2022" name="Nat. Microbiol.">
        <title>The microbiome of a bacterivorous marine choanoflagellate contains a resource-demanding obligate bacterial associate.</title>
        <authorList>
            <person name="Needham D.M."/>
            <person name="Poirier C."/>
            <person name="Bachy C."/>
            <person name="George E.E."/>
            <person name="Wilken S."/>
            <person name="Yung C.C.M."/>
            <person name="Limardo A.J."/>
            <person name="Morando M."/>
            <person name="Sudek L."/>
            <person name="Malmstrom R.R."/>
            <person name="Keeling P.J."/>
            <person name="Santoro A.E."/>
            <person name="Worden A.Z."/>
        </authorList>
    </citation>
    <scope>NUCLEOTIDE SEQUENCE [LARGE SCALE GENOMIC DNA]</scope>
    <source>
        <strain evidence="14 15">Comchoano-2</strain>
    </source>
</reference>
<keyword evidence="7 10" id="KW-0799">Topoisomerase</keyword>
<dbReference type="PANTHER" id="PTHR42785">
    <property type="entry name" value="DNA TOPOISOMERASE, TYPE IA, CORE"/>
    <property type="match status" value="1"/>
</dbReference>
<evidence type="ECO:0000256" key="7">
    <source>
        <dbReference type="ARBA" id="ARBA00023029"/>
    </source>
</evidence>
<dbReference type="InterPro" id="IPR003601">
    <property type="entry name" value="Topo_IA_2"/>
</dbReference>
<dbReference type="EC" id="5.6.2.1" evidence="10"/>
<dbReference type="Gene3D" id="1.10.290.10">
    <property type="entry name" value="Topoisomerase I, domain 4"/>
    <property type="match status" value="1"/>
</dbReference>
<protein>
    <recommendedName>
        <fullName evidence="10">DNA topoisomerase 1</fullName>
        <ecNumber evidence="10">5.6.2.1</ecNumber>
    </recommendedName>
    <alternativeName>
        <fullName evidence="10">DNA topoisomerase I</fullName>
    </alternativeName>
</protein>
<sequence length="724" mass="81566">MVGSSYTVLASFGHVFELIPKNGAVEPDNHFHMNYQPVEKNLKHLTKIVSSAKKSTTLILATDPDREGEAIAWHICEYLKEKKAYDHLTVKRSTFHQITKKAIIHAIENPKDLNMHLVNAQHARRAMDYLLGFNISPLMWRTIKPGTSAGRVQSPALNLIVSRENARNQFETQEYWSITTESSIQKHPVTLTLYAQNQDKLDKFAITNDKEAQKIVSEIQKHKSAAVSDIKSQTRSRNPKAPFTTSTLQQEGSNKLGFPTAKTMKIAQELYEGIDIDGQQVGLITYMRTDSVHIATEAIPEIRDCIVNTYGSDHIPDSPRVFKTKTKNAQEAHEAIRPTHFDFPPNKIKEALSSDQLKLYQLIWSKTLASQMIPAQIDSTSVFVDIDQFQLKATGSVIKVAGFLKAYDDDQKQESKLPQIHAGDSVALLETNPHQHFTEPPPRYTEASLVKELEELGIGRPSTYASIISTLKKRQYVEIEGRKFIPTDIGDVVNKFLTLYFTMYIDHQFTAKMEDSLDDISRGEQGKEALLTTFWTGLSEQVQTISSDVKRSDVTHEELDEKCPECDATLLLKLGKHGKFIGCSQYPECNYTRPLNESAEKVEEKIDKPCPECSSDLIKKHSAAGSFIGCSNYPKCKHTEPLPENITDVDCPKCAKTKLIKRKSRRGKVFFGCPAYPKCKYATWNTPIKKACPACKWPIMTEKVLKKGTVIECPECKHKIDSDA</sequence>
<keyword evidence="4" id="KW-0863">Zinc-finger</keyword>
<dbReference type="Gene3D" id="2.70.20.10">
    <property type="entry name" value="Topoisomerase I, domain 3"/>
    <property type="match status" value="1"/>
</dbReference>
<evidence type="ECO:0000256" key="8">
    <source>
        <dbReference type="ARBA" id="ARBA00023125"/>
    </source>
</evidence>
<dbReference type="InterPro" id="IPR013824">
    <property type="entry name" value="Topo_IA_cen_sub1"/>
</dbReference>
<feature type="site" description="Interaction with DNA" evidence="10">
    <location>
        <position position="140"/>
    </location>
</feature>
<comment type="subunit">
    <text evidence="10">Monomer.</text>
</comment>
<proteinExistence type="inferred from homology"/>
<dbReference type="InterPro" id="IPR013498">
    <property type="entry name" value="Topo_IA_Znf"/>
</dbReference>
<gene>
    <name evidence="10 14" type="primary">topA</name>
    <name evidence="14" type="ORF">MKS91_01920</name>
</gene>
<feature type="domain" description="Toprim" evidence="12">
    <location>
        <begin position="1"/>
        <end position="98"/>
    </location>
</feature>
<dbReference type="SUPFAM" id="SSF56712">
    <property type="entry name" value="Prokaryotic type I DNA topoisomerase"/>
    <property type="match status" value="1"/>
</dbReference>
<comment type="caution">
    <text evidence="10">Lacks conserved residue(s) required for the propagation of feature annotation.</text>
</comment>
<feature type="region of interest" description="Disordered" evidence="11">
    <location>
        <begin position="226"/>
        <end position="256"/>
    </location>
</feature>
<dbReference type="InterPro" id="IPR013826">
    <property type="entry name" value="Topo_IA_cen_sub3"/>
</dbReference>
<keyword evidence="15" id="KW-1185">Reference proteome</keyword>
<comment type="function">
    <text evidence="10">Releases the supercoiling and torsional tension of DNA, which is introduced during the DNA replication and transcription, by transiently cleaving and rejoining one strand of the DNA duplex. Introduces a single-strand break via transesterification at a target site in duplex DNA. The scissile phosphodiester is attacked by the catalytic tyrosine of the enzyme, resulting in the formation of a DNA-(5'-phosphotyrosyl)-enzyme intermediate and the expulsion of a 3'-OH DNA strand. The free DNA strand then undergoes passage around the unbroken strand, thus removing DNA supercoils. Finally, in the religation step, the DNA 3'-OH attacks the covalent intermediate to expel the active-site tyrosine and restore the DNA phosphodiester backbone.</text>
</comment>
<keyword evidence="6" id="KW-0460">Magnesium</keyword>
<dbReference type="PROSITE" id="PS00396">
    <property type="entry name" value="TOPO_IA_1"/>
    <property type="match status" value="1"/>
</dbReference>
<dbReference type="InterPro" id="IPR013825">
    <property type="entry name" value="Topo_IA_cen_sub2"/>
</dbReference>
<keyword evidence="9 10" id="KW-0413">Isomerase</keyword>
<dbReference type="Gene3D" id="3.30.65.10">
    <property type="entry name" value="Bacterial Topoisomerase I, domain 1"/>
    <property type="match status" value="2"/>
</dbReference>
<evidence type="ECO:0000256" key="2">
    <source>
        <dbReference type="ARBA" id="ARBA00009446"/>
    </source>
</evidence>
<dbReference type="InterPro" id="IPR023406">
    <property type="entry name" value="Topo_IA_AS"/>
</dbReference>
<dbReference type="GO" id="GO:0003917">
    <property type="term" value="F:DNA topoisomerase type I (single strand cut, ATP-independent) activity"/>
    <property type="evidence" value="ECO:0007669"/>
    <property type="project" value="UniProtKB-EC"/>
</dbReference>
<feature type="active site" description="O-(5'-phospho-DNA)-tyrosine intermediate" evidence="10">
    <location>
        <position position="286"/>
    </location>
</feature>
<dbReference type="Pfam" id="PF01751">
    <property type="entry name" value="Toprim"/>
    <property type="match status" value="1"/>
</dbReference>
<feature type="site" description="Interaction with DNA" evidence="10">
    <location>
        <position position="128"/>
    </location>
</feature>
<feature type="domain" description="Topo IA-type catalytic" evidence="13">
    <location>
        <begin position="114"/>
        <end position="542"/>
    </location>
</feature>
<dbReference type="Pfam" id="PF01396">
    <property type="entry name" value="Zn_ribbon_Top1"/>
    <property type="match status" value="3"/>
</dbReference>
<dbReference type="SMART" id="SM00437">
    <property type="entry name" value="TOP1Ac"/>
    <property type="match status" value="1"/>
</dbReference>